<dbReference type="PANTHER" id="PTHR30629:SF2">
    <property type="entry name" value="PROPHAGE INTEGRASE INTS-RELATED"/>
    <property type="match status" value="1"/>
</dbReference>
<comment type="similarity">
    <text evidence="1">Belongs to the 'phage' integrase family.</text>
</comment>
<comment type="caution">
    <text evidence="8">The sequence shown here is derived from an EMBL/GenBank/DDBJ whole genome shotgun (WGS) entry which is preliminary data.</text>
</comment>
<feature type="domain" description="Core-binding (CB)" evidence="7">
    <location>
        <begin position="65"/>
        <end position="147"/>
    </location>
</feature>
<evidence type="ECO:0000313" key="8">
    <source>
        <dbReference type="EMBL" id="GFZ85201.1"/>
    </source>
</evidence>
<dbReference type="InterPro" id="IPR013762">
    <property type="entry name" value="Integrase-like_cat_sf"/>
</dbReference>
<dbReference type="InterPro" id="IPR011010">
    <property type="entry name" value="DNA_brk_join_enz"/>
</dbReference>
<dbReference type="Gene3D" id="1.10.443.10">
    <property type="entry name" value="Intergrase catalytic core"/>
    <property type="match status" value="1"/>
</dbReference>
<keyword evidence="9" id="KW-1185">Reference proteome</keyword>
<evidence type="ECO:0000313" key="9">
    <source>
        <dbReference type="Proteomes" id="UP000628109"/>
    </source>
</evidence>
<dbReference type="InterPro" id="IPR002104">
    <property type="entry name" value="Integrase_catalytic"/>
</dbReference>
<dbReference type="InterPro" id="IPR010998">
    <property type="entry name" value="Integrase_recombinase_N"/>
</dbReference>
<evidence type="ECO:0000256" key="2">
    <source>
        <dbReference type="ARBA" id="ARBA00022908"/>
    </source>
</evidence>
<dbReference type="PANTHER" id="PTHR30629">
    <property type="entry name" value="PROPHAGE INTEGRASE"/>
    <property type="match status" value="1"/>
</dbReference>
<dbReference type="InterPro" id="IPR050808">
    <property type="entry name" value="Phage_Integrase"/>
</dbReference>
<dbReference type="PROSITE" id="PS51900">
    <property type="entry name" value="CB"/>
    <property type="match status" value="1"/>
</dbReference>
<dbReference type="RefSeq" id="WP_065846489.1">
    <property type="nucleotide sequence ID" value="NZ_BMDU01000002.1"/>
</dbReference>
<gene>
    <name evidence="8" type="ORF">GCM10019071_12820</name>
</gene>
<evidence type="ECO:0000256" key="4">
    <source>
        <dbReference type="ARBA" id="ARBA00023172"/>
    </source>
</evidence>
<evidence type="ECO:0000256" key="3">
    <source>
        <dbReference type="ARBA" id="ARBA00023125"/>
    </source>
</evidence>
<sequence length="404" mass="44924">MTSIRRRTWPTPSGEEKTAWQVDYRDAAGKRRSKQFARKKDAESWLTTAAYQVQQGTHTPDSQSITVAKAADLWIKRGERENLEVSTLAAYRQHVNLHIVPMCGDRKLSQITRPIAEEWRDQLMEKLSRPMASRVLRSLTAIINEAQSRGHVAQNVVAGVKMRRAKREKPKIVIPTKAELKAILEAAKVSAEPMAYPLALIAIFAGLRASELRGLPWRCIDLKAATVTVDQRADVKNVIGPPKSEAGYRTIPLPASAIAALTAWKLACPPTDDGLVFPSLAKRVMSHMFMNVNILGAVQLAAGIADPAMKDGKPMLNKERQPVVAQRYTLHDFRHAAASLWIEQRVNPKRVQKWMGHSSIQVTFDTYGHLFDQADQDAAVVAVIERELSEALATSTSGEPIRHQ</sequence>
<reference evidence="9" key="1">
    <citation type="journal article" date="2019" name="Int. J. Syst. Evol. Microbiol.">
        <title>The Global Catalogue of Microorganisms (GCM) 10K type strain sequencing project: providing services to taxonomists for standard genome sequencing and annotation.</title>
        <authorList>
            <consortium name="The Broad Institute Genomics Platform"/>
            <consortium name="The Broad Institute Genome Sequencing Center for Infectious Disease"/>
            <person name="Wu L."/>
            <person name="Ma J."/>
        </authorList>
    </citation>
    <scope>NUCLEOTIDE SEQUENCE [LARGE SCALE GENOMIC DNA]</scope>
    <source>
        <strain evidence="9">CCM 7327</strain>
    </source>
</reference>
<dbReference type="Pfam" id="PF00589">
    <property type="entry name" value="Phage_integrase"/>
    <property type="match status" value="1"/>
</dbReference>
<evidence type="ECO:0000256" key="1">
    <source>
        <dbReference type="ARBA" id="ARBA00008857"/>
    </source>
</evidence>
<evidence type="ECO:0000256" key="5">
    <source>
        <dbReference type="PROSITE-ProRule" id="PRU01248"/>
    </source>
</evidence>
<evidence type="ECO:0000259" key="7">
    <source>
        <dbReference type="PROSITE" id="PS51900"/>
    </source>
</evidence>
<dbReference type="CDD" id="cd01189">
    <property type="entry name" value="INT_ICEBs1_C_like"/>
    <property type="match status" value="1"/>
</dbReference>
<dbReference type="Proteomes" id="UP000628109">
    <property type="component" value="Unassembled WGS sequence"/>
</dbReference>
<dbReference type="EMBL" id="BMDU01000002">
    <property type="protein sequence ID" value="GFZ85201.1"/>
    <property type="molecule type" value="Genomic_DNA"/>
</dbReference>
<dbReference type="Gene3D" id="1.10.150.130">
    <property type="match status" value="1"/>
</dbReference>
<name>A0ABQ1ESB9_SPHSA</name>
<accession>A0ABQ1ESB9</accession>
<keyword evidence="2" id="KW-0229">DNA integration</keyword>
<feature type="domain" description="Tyr recombinase" evidence="6">
    <location>
        <begin position="168"/>
        <end position="381"/>
    </location>
</feature>
<keyword evidence="4" id="KW-0233">DNA recombination</keyword>
<proteinExistence type="inferred from homology"/>
<organism evidence="8 9">
    <name type="scientific">Sphingobium fuliginis (strain ATCC 27551)</name>
    <dbReference type="NCBI Taxonomy" id="336203"/>
    <lineage>
        <taxon>Bacteria</taxon>
        <taxon>Pseudomonadati</taxon>
        <taxon>Pseudomonadota</taxon>
        <taxon>Alphaproteobacteria</taxon>
        <taxon>Sphingomonadales</taxon>
        <taxon>Sphingomonadaceae</taxon>
        <taxon>Sphingobium</taxon>
    </lineage>
</organism>
<keyword evidence="3 5" id="KW-0238">DNA-binding</keyword>
<evidence type="ECO:0000259" key="6">
    <source>
        <dbReference type="PROSITE" id="PS51898"/>
    </source>
</evidence>
<dbReference type="PROSITE" id="PS51898">
    <property type="entry name" value="TYR_RECOMBINASE"/>
    <property type="match status" value="1"/>
</dbReference>
<dbReference type="InterPro" id="IPR044068">
    <property type="entry name" value="CB"/>
</dbReference>
<protein>
    <submittedName>
        <fullName evidence="8">Site-specific integrase</fullName>
    </submittedName>
</protein>
<dbReference type="SUPFAM" id="SSF56349">
    <property type="entry name" value="DNA breaking-rejoining enzymes"/>
    <property type="match status" value="1"/>
</dbReference>